<evidence type="ECO:0000256" key="1">
    <source>
        <dbReference type="ARBA" id="ARBA00001947"/>
    </source>
</evidence>
<reference evidence="13 14" key="1">
    <citation type="submission" date="2010-12" db="EMBL/GenBank/DDBJ databases">
        <title>Whole genome sequence of Acidiphilium multivorum AIU301.</title>
        <authorList>
            <person name="Narita-Yamada S."/>
            <person name="Nakamura S."/>
            <person name="Ito N."/>
            <person name="Takarada H."/>
            <person name="Katano Y."/>
            <person name="Nakazawa H."/>
            <person name="Hosoyama A."/>
            <person name="Yamada R."/>
            <person name="Fujita N."/>
        </authorList>
    </citation>
    <scope>NUCLEOTIDE SEQUENCE [LARGE SCALE GENOMIC DNA]</scope>
    <source>
        <strain evidence="14">DSM 11245 / JCM 8867 / AIU301</strain>
    </source>
</reference>
<dbReference type="Gene3D" id="3.30.230.20">
    <property type="entry name" value="lpxc deacetylase, domain 1"/>
    <property type="match status" value="1"/>
</dbReference>
<evidence type="ECO:0000256" key="10">
    <source>
        <dbReference type="ARBA" id="ARBA00023098"/>
    </source>
</evidence>
<dbReference type="HAMAP" id="MF_00388">
    <property type="entry name" value="LpxC"/>
    <property type="match status" value="1"/>
</dbReference>
<dbReference type="PANTHER" id="PTHR33694:SF1">
    <property type="entry name" value="UDP-3-O-ACYL-N-ACETYLGLUCOSAMINE DEACETYLASE 1, MITOCHONDRIAL-RELATED"/>
    <property type="match status" value="1"/>
</dbReference>
<proteinExistence type="inferred from homology"/>
<comment type="catalytic activity">
    <reaction evidence="11 12">
        <text>a UDP-3-O-[(3R)-3-hydroxyacyl]-N-acetyl-alpha-D-glucosamine + H2O = a UDP-3-O-[(3R)-3-hydroxyacyl]-alpha-D-glucosamine + acetate</text>
        <dbReference type="Rhea" id="RHEA:67816"/>
        <dbReference type="ChEBI" id="CHEBI:15377"/>
        <dbReference type="ChEBI" id="CHEBI:30089"/>
        <dbReference type="ChEBI" id="CHEBI:137740"/>
        <dbReference type="ChEBI" id="CHEBI:173225"/>
        <dbReference type="EC" id="3.5.1.108"/>
    </reaction>
</comment>
<dbReference type="HOGENOM" id="CLU_046528_1_0_5"/>
<dbReference type="KEGG" id="amv:ACMV_06260"/>
<comment type="function">
    <text evidence="2 12">Catalyzes the hydrolysis of UDP-3-O-myristoyl-N-acetylglucosamine to form UDP-3-O-myristoylglucosamine and acetate, the committed step in lipid A biosynthesis.</text>
</comment>
<dbReference type="UniPathway" id="UPA00359">
    <property type="reaction ID" value="UER00478"/>
</dbReference>
<dbReference type="GO" id="GO:0016020">
    <property type="term" value="C:membrane"/>
    <property type="evidence" value="ECO:0007669"/>
    <property type="project" value="GOC"/>
</dbReference>
<dbReference type="RefSeq" id="WP_013639515.1">
    <property type="nucleotide sequence ID" value="NC_015186.1"/>
</dbReference>
<dbReference type="InterPro" id="IPR015870">
    <property type="entry name" value="UDP-acyl_N-AcGlcN_deAcase_N"/>
</dbReference>
<feature type="binding site" evidence="12">
    <location>
        <position position="97"/>
    </location>
    <ligand>
        <name>Zn(2+)</name>
        <dbReference type="ChEBI" id="CHEBI:29105"/>
    </ligand>
</feature>
<dbReference type="InterPro" id="IPR011334">
    <property type="entry name" value="UDP-acyl_GlcNac_deAcase_C"/>
</dbReference>
<dbReference type="AlphaFoldDB" id="F0J4C1"/>
<dbReference type="SUPFAM" id="SSF54211">
    <property type="entry name" value="Ribosomal protein S5 domain 2-like"/>
    <property type="match status" value="2"/>
</dbReference>
<keyword evidence="7 12" id="KW-0479">Metal-binding</keyword>
<comment type="cofactor">
    <cofactor evidence="1 12">
        <name>Zn(2+)</name>
        <dbReference type="ChEBI" id="CHEBI:29105"/>
    </cofactor>
</comment>
<evidence type="ECO:0000256" key="8">
    <source>
        <dbReference type="ARBA" id="ARBA00022801"/>
    </source>
</evidence>
<keyword evidence="8 12" id="KW-0378">Hydrolase</keyword>
<comment type="pathway">
    <text evidence="3 12">Glycolipid biosynthesis; lipid IV(A) biosynthesis; lipid IV(A) from (3R)-3-hydroxytetradecanoyl-[acyl-carrier-protein] and UDP-N-acetyl-alpha-D-glucosamine: step 2/6.</text>
</comment>
<name>F0J4C1_ACIMA</name>
<keyword evidence="9 12" id="KW-0862">Zinc</keyword>
<dbReference type="OrthoDB" id="9802746at2"/>
<evidence type="ECO:0000313" key="13">
    <source>
        <dbReference type="EMBL" id="BAJ79973.1"/>
    </source>
</evidence>
<dbReference type="Gene3D" id="3.30.1700.10">
    <property type="entry name" value="lpxc deacetylase, domain 2"/>
    <property type="match status" value="1"/>
</dbReference>
<dbReference type="InterPro" id="IPR020568">
    <property type="entry name" value="Ribosomal_Su5_D2-typ_SF"/>
</dbReference>
<dbReference type="NCBIfam" id="TIGR00325">
    <property type="entry name" value="lpxC"/>
    <property type="match status" value="1"/>
</dbReference>
<comment type="similarity">
    <text evidence="12">Belongs to the LpxC family.</text>
</comment>
<feature type="binding site" evidence="12">
    <location>
        <position position="258"/>
    </location>
    <ligand>
        <name>Zn(2+)</name>
        <dbReference type="ChEBI" id="CHEBI:29105"/>
    </ligand>
</feature>
<keyword evidence="10 12" id="KW-0443">Lipid metabolism</keyword>
<dbReference type="PANTHER" id="PTHR33694">
    <property type="entry name" value="UDP-3-O-ACYL-N-ACETYLGLUCOSAMINE DEACETYLASE 1, MITOCHONDRIAL-RELATED"/>
    <property type="match status" value="1"/>
</dbReference>
<protein>
    <recommendedName>
        <fullName evidence="4 12">UDP-3-O-acyl-N-acetylglucosamine deacetylase</fullName>
        <shortName evidence="12">UDP-3-O-acyl-GlcNAc deacetylase</shortName>
        <ecNumber evidence="4 12">3.5.1.108</ecNumber>
    </recommendedName>
    <alternativeName>
        <fullName evidence="12">UDP-3-O-[R-3-hydroxymyristoyl]-N-acetylglucosamine deacetylase</fullName>
    </alternativeName>
</protein>
<dbReference type="EMBL" id="AP012035">
    <property type="protein sequence ID" value="BAJ79973.1"/>
    <property type="molecule type" value="Genomic_DNA"/>
</dbReference>
<evidence type="ECO:0000256" key="3">
    <source>
        <dbReference type="ARBA" id="ARBA00005002"/>
    </source>
</evidence>
<accession>F0J4C1</accession>
<keyword evidence="6 12" id="KW-0441">Lipid A biosynthesis</keyword>
<dbReference type="Proteomes" id="UP000007100">
    <property type="component" value="Chromosome"/>
</dbReference>
<evidence type="ECO:0000256" key="11">
    <source>
        <dbReference type="ARBA" id="ARBA00024535"/>
    </source>
</evidence>
<evidence type="ECO:0000256" key="5">
    <source>
        <dbReference type="ARBA" id="ARBA00022516"/>
    </source>
</evidence>
<evidence type="ECO:0000256" key="7">
    <source>
        <dbReference type="ARBA" id="ARBA00022723"/>
    </source>
</evidence>
<dbReference type="GO" id="GO:0046872">
    <property type="term" value="F:metal ion binding"/>
    <property type="evidence" value="ECO:0007669"/>
    <property type="project" value="UniProtKB-KW"/>
</dbReference>
<dbReference type="Pfam" id="PF03331">
    <property type="entry name" value="LpxC"/>
    <property type="match status" value="1"/>
</dbReference>
<feature type="binding site" evidence="12">
    <location>
        <position position="262"/>
    </location>
    <ligand>
        <name>Zn(2+)</name>
        <dbReference type="ChEBI" id="CHEBI:29105"/>
    </ligand>
</feature>
<evidence type="ECO:0000256" key="2">
    <source>
        <dbReference type="ARBA" id="ARBA00002923"/>
    </source>
</evidence>
<evidence type="ECO:0000256" key="9">
    <source>
        <dbReference type="ARBA" id="ARBA00022833"/>
    </source>
</evidence>
<evidence type="ECO:0000256" key="6">
    <source>
        <dbReference type="ARBA" id="ARBA00022556"/>
    </source>
</evidence>
<dbReference type="GO" id="GO:0009245">
    <property type="term" value="P:lipid A biosynthetic process"/>
    <property type="evidence" value="ECO:0007669"/>
    <property type="project" value="UniProtKB-UniRule"/>
</dbReference>
<feature type="active site" description="Proton donor" evidence="12">
    <location>
        <position position="285"/>
    </location>
</feature>
<dbReference type="InterPro" id="IPR004463">
    <property type="entry name" value="UDP-acyl_GlcNac_deAcase"/>
</dbReference>
<keyword evidence="5 12" id="KW-0444">Lipid biosynthesis</keyword>
<dbReference type="GO" id="GO:0103117">
    <property type="term" value="F:UDP-3-O-acyl-N-acetylglucosamine deacetylase activity"/>
    <property type="evidence" value="ECO:0007669"/>
    <property type="project" value="UniProtKB-UniRule"/>
</dbReference>
<dbReference type="EC" id="3.5.1.108" evidence="4 12"/>
<evidence type="ECO:0000313" key="14">
    <source>
        <dbReference type="Proteomes" id="UP000007100"/>
    </source>
</evidence>
<evidence type="ECO:0000256" key="4">
    <source>
        <dbReference type="ARBA" id="ARBA00012745"/>
    </source>
</evidence>
<keyword evidence="14" id="KW-1185">Reference proteome</keyword>
<sequence>MMYAAAQFHGHVAPGQDVPVPRRGLRAAISCRGVGLHGGQEVNLRFAAAEPGSGIRFRRTDLGVTIPARHDLVADTRLCTVLADPARPEARIGTVEHVMAALAGLGIDDALVEVDGPEIPILDGSAAEFVFLLNCAGIVETGLPRDIIEIRRPVRVSDGSAFAELRPAAQGEYGFSAALQIDFPARAIGRQALSLEITPESFAAELARARTFTMKQDIDRLREAGLALGGTLANAVVVDGDEVINPEGLRSPDEFVRHKLLDVVGDLALAGAAIRGRFVGARTGHRLNNLLLRALFADRANYRFAGVAEPDLAAVA</sequence>
<organism evidence="13 14">
    <name type="scientific">Acidiphilium multivorum (strain DSM 11245 / JCM 8867 / NBRC 100883 / AIU 301)</name>
    <dbReference type="NCBI Taxonomy" id="926570"/>
    <lineage>
        <taxon>Bacteria</taxon>
        <taxon>Pseudomonadati</taxon>
        <taxon>Pseudomonadota</taxon>
        <taxon>Alphaproteobacteria</taxon>
        <taxon>Acetobacterales</taxon>
        <taxon>Acidocellaceae</taxon>
        <taxon>Acidiphilium</taxon>
    </lineage>
</organism>
<gene>
    <name evidence="12 13" type="primary">lpxC</name>
    <name evidence="13" type="ordered locus">ACMV_06260</name>
</gene>
<evidence type="ECO:0000256" key="12">
    <source>
        <dbReference type="HAMAP-Rule" id="MF_00388"/>
    </source>
</evidence>